<reference evidence="1" key="1">
    <citation type="journal article" date="2023" name="G3 (Bethesda)">
        <title>A reference genome for the long-term kleptoplast-retaining sea slug Elysia crispata morphotype clarki.</title>
        <authorList>
            <person name="Eastman K.E."/>
            <person name="Pendleton A.L."/>
            <person name="Shaikh M.A."/>
            <person name="Suttiyut T."/>
            <person name="Ogas R."/>
            <person name="Tomko P."/>
            <person name="Gavelis G."/>
            <person name="Widhalm J.R."/>
            <person name="Wisecaver J.H."/>
        </authorList>
    </citation>
    <scope>NUCLEOTIDE SEQUENCE</scope>
    <source>
        <strain evidence="1">ECLA1</strain>
    </source>
</reference>
<protein>
    <submittedName>
        <fullName evidence="1">Uncharacterized protein</fullName>
    </submittedName>
</protein>
<proteinExistence type="predicted"/>
<dbReference type="EMBL" id="JAWDGP010006450">
    <property type="protein sequence ID" value="KAK3741045.1"/>
    <property type="molecule type" value="Genomic_DNA"/>
</dbReference>
<organism evidence="1 2">
    <name type="scientific">Elysia crispata</name>
    <name type="common">lettuce slug</name>
    <dbReference type="NCBI Taxonomy" id="231223"/>
    <lineage>
        <taxon>Eukaryota</taxon>
        <taxon>Metazoa</taxon>
        <taxon>Spiralia</taxon>
        <taxon>Lophotrochozoa</taxon>
        <taxon>Mollusca</taxon>
        <taxon>Gastropoda</taxon>
        <taxon>Heterobranchia</taxon>
        <taxon>Euthyneura</taxon>
        <taxon>Panpulmonata</taxon>
        <taxon>Sacoglossa</taxon>
        <taxon>Placobranchoidea</taxon>
        <taxon>Plakobranchidae</taxon>
        <taxon>Elysia</taxon>
    </lineage>
</organism>
<accession>A0AAE0YEB6</accession>
<evidence type="ECO:0000313" key="2">
    <source>
        <dbReference type="Proteomes" id="UP001283361"/>
    </source>
</evidence>
<dbReference type="AlphaFoldDB" id="A0AAE0YEB6"/>
<evidence type="ECO:0000313" key="1">
    <source>
        <dbReference type="EMBL" id="KAK3741045.1"/>
    </source>
</evidence>
<name>A0AAE0YEB6_9GAST</name>
<dbReference type="Proteomes" id="UP001283361">
    <property type="component" value="Unassembled WGS sequence"/>
</dbReference>
<sequence length="76" mass="8842">MYDKINSSYKIRFVASDDGGRSTTYMEHNLSNAHAKLRKGTGPVWLFAKHKYVRGYKIYSKQKLLTTELEGKKKTR</sequence>
<gene>
    <name evidence="1" type="ORF">RRG08_005735</name>
</gene>
<comment type="caution">
    <text evidence="1">The sequence shown here is derived from an EMBL/GenBank/DDBJ whole genome shotgun (WGS) entry which is preliminary data.</text>
</comment>
<keyword evidence="2" id="KW-1185">Reference proteome</keyword>